<feature type="binding site" evidence="10">
    <location>
        <begin position="126"/>
        <end position="128"/>
    </location>
    <ligand>
        <name>substrate</name>
    </ligand>
</feature>
<keyword evidence="7 10" id="KW-0862">Zinc</keyword>
<evidence type="ECO:0000256" key="8">
    <source>
        <dbReference type="ARBA" id="ARBA00023235"/>
    </source>
</evidence>
<dbReference type="PANTHER" id="PTHR30390">
    <property type="entry name" value="SEDOHEPTULOSE 7-PHOSPHATE ISOMERASE / DNAA INITIATOR-ASSOCIATING FACTOR FOR REPLICATION INITIATION"/>
    <property type="match status" value="1"/>
</dbReference>
<evidence type="ECO:0000313" key="12">
    <source>
        <dbReference type="EMBL" id="SLN21184.1"/>
    </source>
</evidence>
<evidence type="ECO:0000256" key="10">
    <source>
        <dbReference type="HAMAP-Rule" id="MF_00067"/>
    </source>
</evidence>
<comment type="function">
    <text evidence="2 10">Catalyzes the isomerization of sedoheptulose 7-phosphate in D-glycero-D-manno-heptose 7-phosphate.</text>
</comment>
<organism evidence="12 13">
    <name type="scientific">Oceanibacterium hippocampi</name>
    <dbReference type="NCBI Taxonomy" id="745714"/>
    <lineage>
        <taxon>Bacteria</taxon>
        <taxon>Pseudomonadati</taxon>
        <taxon>Pseudomonadota</taxon>
        <taxon>Alphaproteobacteria</taxon>
        <taxon>Sneathiellales</taxon>
        <taxon>Sneathiellaceae</taxon>
        <taxon>Oceanibacterium</taxon>
    </lineage>
</organism>
<dbReference type="PANTHER" id="PTHR30390:SF6">
    <property type="entry name" value="DNAA INITIATOR-ASSOCIATING PROTEIN DIAA"/>
    <property type="match status" value="1"/>
</dbReference>
<comment type="miscellaneous">
    <text evidence="10">The reaction produces a racemic mixture of D-glycero-alpha-D-manno-heptose 7-phosphate and D-glycero-beta-D-manno-heptose 7-phosphate.</text>
</comment>
<dbReference type="UniPathway" id="UPA00041">
    <property type="reaction ID" value="UER00436"/>
</dbReference>
<dbReference type="InterPro" id="IPR046348">
    <property type="entry name" value="SIS_dom_sf"/>
</dbReference>
<feature type="domain" description="SIS" evidence="11">
    <location>
        <begin position="43"/>
        <end position="199"/>
    </location>
</feature>
<comment type="subcellular location">
    <subcellularLocation>
        <location evidence="3 10">Cytoplasm</location>
    </subcellularLocation>
</comment>
<keyword evidence="8 10" id="KW-0413">Isomerase</keyword>
<keyword evidence="9 10" id="KW-0119">Carbohydrate metabolism</keyword>
<protein>
    <recommendedName>
        <fullName evidence="10">Phosphoheptose isomerase</fullName>
        <ecNumber evidence="10">5.3.1.28</ecNumber>
    </recommendedName>
    <alternativeName>
        <fullName evidence="10">Sedoheptulose 7-phosphate isomerase</fullName>
    </alternativeName>
</protein>
<dbReference type="InterPro" id="IPR004515">
    <property type="entry name" value="Phosphoheptose_Isoase"/>
</dbReference>
<name>A0A1Y5RMV6_9PROT</name>
<comment type="cofactor">
    <cofactor evidence="10">
        <name>Zn(2+)</name>
        <dbReference type="ChEBI" id="CHEBI:29105"/>
    </cofactor>
    <text evidence="10">Binds 1 zinc ion per subunit.</text>
</comment>
<evidence type="ECO:0000256" key="9">
    <source>
        <dbReference type="ARBA" id="ARBA00023277"/>
    </source>
</evidence>
<accession>A0A1Y5RMV6</accession>
<dbReference type="RefSeq" id="WP_085883457.1">
    <property type="nucleotide sequence ID" value="NZ_FWFR01000001.1"/>
</dbReference>
<evidence type="ECO:0000256" key="5">
    <source>
        <dbReference type="ARBA" id="ARBA00022490"/>
    </source>
</evidence>
<dbReference type="InParanoid" id="A0A1Y5RMV6"/>
<evidence type="ECO:0000256" key="7">
    <source>
        <dbReference type="ARBA" id="ARBA00022833"/>
    </source>
</evidence>
<dbReference type="Pfam" id="PF13580">
    <property type="entry name" value="SIS_2"/>
    <property type="match status" value="1"/>
</dbReference>
<dbReference type="PROSITE" id="PS51464">
    <property type="entry name" value="SIS"/>
    <property type="match status" value="1"/>
</dbReference>
<dbReference type="GO" id="GO:0097367">
    <property type="term" value="F:carbohydrate derivative binding"/>
    <property type="evidence" value="ECO:0007669"/>
    <property type="project" value="InterPro"/>
</dbReference>
<dbReference type="Gene3D" id="3.40.50.10490">
    <property type="entry name" value="Glucose-6-phosphate isomerase like protein, domain 1"/>
    <property type="match status" value="1"/>
</dbReference>
<keyword evidence="13" id="KW-1185">Reference proteome</keyword>
<comment type="catalytic activity">
    <reaction evidence="1 10">
        <text>2 D-sedoheptulose 7-phosphate = D-glycero-alpha-D-manno-heptose 7-phosphate + D-glycero-beta-D-manno-heptose 7-phosphate</text>
        <dbReference type="Rhea" id="RHEA:27489"/>
        <dbReference type="ChEBI" id="CHEBI:57483"/>
        <dbReference type="ChEBI" id="CHEBI:60203"/>
        <dbReference type="ChEBI" id="CHEBI:60204"/>
        <dbReference type="EC" id="5.3.1.28"/>
    </reaction>
</comment>
<dbReference type="GO" id="GO:0005975">
    <property type="term" value="P:carbohydrate metabolic process"/>
    <property type="evidence" value="ECO:0007669"/>
    <property type="project" value="UniProtKB-UniRule"/>
</dbReference>
<dbReference type="CDD" id="cd05006">
    <property type="entry name" value="SIS_GmhA"/>
    <property type="match status" value="1"/>
</dbReference>
<sequence length="199" mass="20074">MTPPSDPDAIAAYCATIFDAHQAAFSATRSALQHRLPALVDIAARTIGKGGKILLFGNGGSASDAQHIAAELVGRLAADRAPIPAIALTTDSSALTAIANDYGFEAVFARQIAALGRPGDLAIGISTSGSSPNILAGLSAAKTGGMVAAGLSGRDGGAMTGLADPLLVIPDDDTARIQEMHILIGHILCGALERRLGLL</sequence>
<feature type="binding site" evidence="10">
    <location>
        <position position="131"/>
    </location>
    <ligand>
        <name>substrate</name>
    </ligand>
</feature>
<feature type="binding site" evidence="10">
    <location>
        <position position="186"/>
    </location>
    <ligand>
        <name>Zn(2+)</name>
        <dbReference type="ChEBI" id="CHEBI:29105"/>
    </ligand>
</feature>
<comment type="subunit">
    <text evidence="10">Homotetramer.</text>
</comment>
<reference evidence="12 13" key="1">
    <citation type="submission" date="2017-03" db="EMBL/GenBank/DDBJ databases">
        <authorList>
            <person name="Afonso C.L."/>
            <person name="Miller P.J."/>
            <person name="Scott M.A."/>
            <person name="Spackman E."/>
            <person name="Goraichik I."/>
            <person name="Dimitrov K.M."/>
            <person name="Suarez D.L."/>
            <person name="Swayne D.E."/>
        </authorList>
    </citation>
    <scope>NUCLEOTIDE SEQUENCE [LARGE SCALE GENOMIC DNA]</scope>
    <source>
        <strain evidence="12 13">CECT 7691</strain>
    </source>
</reference>
<dbReference type="AlphaFoldDB" id="A0A1Y5RMV6"/>
<dbReference type="GO" id="GO:0008270">
    <property type="term" value="F:zinc ion binding"/>
    <property type="evidence" value="ECO:0007669"/>
    <property type="project" value="UniProtKB-UniRule"/>
</dbReference>
<keyword evidence="5 10" id="KW-0963">Cytoplasm</keyword>
<dbReference type="InterPro" id="IPR050099">
    <property type="entry name" value="SIS_GmhA/DiaA_subfam"/>
</dbReference>
<evidence type="ECO:0000259" key="11">
    <source>
        <dbReference type="PROSITE" id="PS51464"/>
    </source>
</evidence>
<comment type="similarity">
    <text evidence="4 10">Belongs to the SIS family. GmhA subfamily.</text>
</comment>
<dbReference type="EC" id="5.3.1.28" evidence="10"/>
<evidence type="ECO:0000256" key="1">
    <source>
        <dbReference type="ARBA" id="ARBA00000348"/>
    </source>
</evidence>
<dbReference type="Proteomes" id="UP000193200">
    <property type="component" value="Unassembled WGS sequence"/>
</dbReference>
<dbReference type="HAMAP" id="MF_00067">
    <property type="entry name" value="GmhA"/>
    <property type="match status" value="1"/>
</dbReference>
<evidence type="ECO:0000256" key="2">
    <source>
        <dbReference type="ARBA" id="ARBA00003172"/>
    </source>
</evidence>
<feature type="binding site" evidence="10">
    <location>
        <position position="71"/>
    </location>
    <ligand>
        <name>Zn(2+)</name>
        <dbReference type="ChEBI" id="CHEBI:29105"/>
    </ligand>
</feature>
<feature type="binding site" evidence="10">
    <location>
        <begin position="100"/>
        <end position="101"/>
    </location>
    <ligand>
        <name>substrate</name>
    </ligand>
</feature>
<evidence type="ECO:0000256" key="6">
    <source>
        <dbReference type="ARBA" id="ARBA00022723"/>
    </source>
</evidence>
<dbReference type="InterPro" id="IPR035461">
    <property type="entry name" value="GmhA/DiaA"/>
</dbReference>
<feature type="binding site" evidence="10">
    <location>
        <position position="67"/>
    </location>
    <ligand>
        <name>Zn(2+)</name>
        <dbReference type="ChEBI" id="CHEBI:29105"/>
    </ligand>
</feature>
<evidence type="ECO:0000256" key="3">
    <source>
        <dbReference type="ARBA" id="ARBA00004496"/>
    </source>
</evidence>
<dbReference type="OrthoDB" id="9810929at2"/>
<dbReference type="GO" id="GO:2001061">
    <property type="term" value="P:D-glycero-D-manno-heptose 7-phosphate biosynthetic process"/>
    <property type="evidence" value="ECO:0007669"/>
    <property type="project" value="UniProtKB-UniPathway"/>
</dbReference>
<feature type="binding site" evidence="10">
    <location>
        <position position="71"/>
    </location>
    <ligand>
        <name>substrate</name>
    </ligand>
</feature>
<evidence type="ECO:0000256" key="4">
    <source>
        <dbReference type="ARBA" id="ARBA00009894"/>
    </source>
</evidence>
<dbReference type="GO" id="GO:0005737">
    <property type="term" value="C:cytoplasm"/>
    <property type="evidence" value="ECO:0007669"/>
    <property type="project" value="UniProtKB-SubCell"/>
</dbReference>
<dbReference type="FunCoup" id="A0A1Y5RMV6">
    <property type="interactions" value="204"/>
</dbReference>
<feature type="binding site" evidence="10">
    <location>
        <position position="178"/>
    </location>
    <ligand>
        <name>substrate</name>
    </ligand>
</feature>
<dbReference type="EMBL" id="FWFR01000001">
    <property type="protein sequence ID" value="SLN21184.1"/>
    <property type="molecule type" value="Genomic_DNA"/>
</dbReference>
<dbReference type="GO" id="GO:0008968">
    <property type="term" value="F:D-sedoheptulose 7-phosphate isomerase activity"/>
    <property type="evidence" value="ECO:0007669"/>
    <property type="project" value="UniProtKB-UniRule"/>
</dbReference>
<dbReference type="InterPro" id="IPR001347">
    <property type="entry name" value="SIS_dom"/>
</dbReference>
<feature type="binding site" evidence="10">
    <location>
        <position position="178"/>
    </location>
    <ligand>
        <name>Zn(2+)</name>
        <dbReference type="ChEBI" id="CHEBI:29105"/>
    </ligand>
</feature>
<proteinExistence type="inferred from homology"/>
<dbReference type="SUPFAM" id="SSF53697">
    <property type="entry name" value="SIS domain"/>
    <property type="match status" value="1"/>
</dbReference>
<gene>
    <name evidence="12" type="primary">gmhA1</name>
    <name evidence="10" type="synonym">gmhA</name>
    <name evidence="12" type="ORF">OCH7691_00531</name>
</gene>
<evidence type="ECO:0000313" key="13">
    <source>
        <dbReference type="Proteomes" id="UP000193200"/>
    </source>
</evidence>
<comment type="pathway">
    <text evidence="10">Carbohydrate biosynthesis; D-glycero-D-manno-heptose 7-phosphate biosynthesis; D-glycero-alpha-D-manno-heptose 7-phosphate and D-glycero-beta-D-manno-heptose 7-phosphate from sedoheptulose 7-phosphate: step 1/1.</text>
</comment>
<feature type="binding site" evidence="10">
    <location>
        <begin position="58"/>
        <end position="60"/>
    </location>
    <ligand>
        <name>substrate</name>
    </ligand>
</feature>
<keyword evidence="6 10" id="KW-0479">Metal-binding</keyword>